<protein>
    <submittedName>
        <fullName evidence="1 3">Uncharacterized protein</fullName>
    </submittedName>
</protein>
<reference evidence="3" key="1">
    <citation type="submission" date="2016-06" db="UniProtKB">
        <authorList>
            <consortium name="WormBaseParasite"/>
        </authorList>
    </citation>
    <scope>IDENTIFICATION</scope>
</reference>
<dbReference type="EMBL" id="UYSU01032899">
    <property type="protein sequence ID" value="VDL90907.1"/>
    <property type="molecule type" value="Genomic_DNA"/>
</dbReference>
<evidence type="ECO:0000313" key="1">
    <source>
        <dbReference type="EMBL" id="VDL90907.1"/>
    </source>
</evidence>
<evidence type="ECO:0000313" key="3">
    <source>
        <dbReference type="WBParaSite" id="SSLN_0000467401-mRNA-1"/>
    </source>
</evidence>
<keyword evidence="2" id="KW-1185">Reference proteome</keyword>
<reference evidence="1 2" key="2">
    <citation type="submission" date="2018-11" db="EMBL/GenBank/DDBJ databases">
        <authorList>
            <consortium name="Pathogen Informatics"/>
        </authorList>
    </citation>
    <scope>NUCLEOTIDE SEQUENCE [LARGE SCALE GENOMIC DNA]</scope>
    <source>
        <strain evidence="1 2">NST_G2</strain>
    </source>
</reference>
<accession>A0A183SJX4</accession>
<organism evidence="3">
    <name type="scientific">Schistocephalus solidus</name>
    <name type="common">Tapeworm</name>
    <dbReference type="NCBI Taxonomy" id="70667"/>
    <lineage>
        <taxon>Eukaryota</taxon>
        <taxon>Metazoa</taxon>
        <taxon>Spiralia</taxon>
        <taxon>Lophotrochozoa</taxon>
        <taxon>Platyhelminthes</taxon>
        <taxon>Cestoda</taxon>
        <taxon>Eucestoda</taxon>
        <taxon>Diphyllobothriidea</taxon>
        <taxon>Diphyllobothriidae</taxon>
        <taxon>Schistocephalus</taxon>
    </lineage>
</organism>
<dbReference type="AlphaFoldDB" id="A0A183SJX4"/>
<gene>
    <name evidence="1" type="ORF">SSLN_LOCUS4522</name>
</gene>
<proteinExistence type="predicted"/>
<name>A0A183SJX4_SCHSO</name>
<evidence type="ECO:0000313" key="2">
    <source>
        <dbReference type="Proteomes" id="UP000275846"/>
    </source>
</evidence>
<dbReference type="WBParaSite" id="SSLN_0000467401-mRNA-1">
    <property type="protein sequence ID" value="SSLN_0000467401-mRNA-1"/>
    <property type="gene ID" value="SSLN_0000467401"/>
</dbReference>
<sequence>MANTFKIGGSGVPSTMGNNSLRKLIKELQKLAVHSAPPPEKRTPDTDFALNTRVLEQLVAGVRDPQIQKFLLRDRPSTLEKALAVAREEEVLQATYEQPPRSLFGVSAVQPHSSHDASI</sequence>
<dbReference type="Proteomes" id="UP000275846">
    <property type="component" value="Unassembled WGS sequence"/>
</dbReference>